<name>A0A6I6E3A2_9MICO</name>
<proteinExistence type="predicted"/>
<dbReference type="InterPro" id="IPR049790">
    <property type="entry name" value="Rv3655c/TadE"/>
</dbReference>
<evidence type="ECO:0000259" key="2">
    <source>
        <dbReference type="Pfam" id="PF07811"/>
    </source>
</evidence>
<protein>
    <recommendedName>
        <fullName evidence="2">TadE-like domain-containing protein</fullName>
    </recommendedName>
</protein>
<organism evidence="3 4">
    <name type="scientific">Microbacterium oryzae</name>
    <dbReference type="NCBI Taxonomy" id="743009"/>
    <lineage>
        <taxon>Bacteria</taxon>
        <taxon>Bacillati</taxon>
        <taxon>Actinomycetota</taxon>
        <taxon>Actinomycetes</taxon>
        <taxon>Micrococcales</taxon>
        <taxon>Microbacteriaceae</taxon>
        <taxon>Microbacterium</taxon>
    </lineage>
</organism>
<dbReference type="RefSeq" id="WP_156243214.1">
    <property type="nucleotide sequence ID" value="NZ_BAAAZL010000007.1"/>
</dbReference>
<dbReference type="InterPro" id="IPR012495">
    <property type="entry name" value="TadE-like_dom"/>
</dbReference>
<evidence type="ECO:0000313" key="4">
    <source>
        <dbReference type="Proteomes" id="UP000422989"/>
    </source>
</evidence>
<dbReference type="AlphaFoldDB" id="A0A6I6E3A2"/>
<keyword evidence="4" id="KW-1185">Reference proteome</keyword>
<reference evidence="3 4" key="1">
    <citation type="submission" date="2018-09" db="EMBL/GenBank/DDBJ databases">
        <title>Whole genome sequencing of Microbacterium oryzae strain MB-10T.</title>
        <authorList>
            <person name="Das S.K."/>
        </authorList>
    </citation>
    <scope>NUCLEOTIDE SEQUENCE [LARGE SCALE GENOMIC DNA]</scope>
    <source>
        <strain evidence="3 4">MB-10</strain>
    </source>
</reference>
<feature type="transmembrane region" description="Helical" evidence="1">
    <location>
        <begin position="20"/>
        <end position="40"/>
    </location>
</feature>
<sequence length="117" mass="11291">MPRAVRRRLPLLDDRGAVAAELAVALPAVLLVVALGIAGLGASARQVQLQDAAADAARLLARGEGHGRAAGVAAAVDGALSVAHEGDLVCATVAATVRLGGAALPLSASSCALAGGV</sequence>
<gene>
    <name evidence="3" type="ORF">D7D94_14050</name>
</gene>
<keyword evidence="1" id="KW-1133">Transmembrane helix</keyword>
<evidence type="ECO:0000313" key="3">
    <source>
        <dbReference type="EMBL" id="QGU28664.1"/>
    </source>
</evidence>
<dbReference type="Pfam" id="PF07811">
    <property type="entry name" value="TadE"/>
    <property type="match status" value="1"/>
</dbReference>
<dbReference type="NCBIfam" id="NF041390">
    <property type="entry name" value="TadE_Rv3655c"/>
    <property type="match status" value="1"/>
</dbReference>
<dbReference type="EMBL" id="CP032550">
    <property type="protein sequence ID" value="QGU28664.1"/>
    <property type="molecule type" value="Genomic_DNA"/>
</dbReference>
<evidence type="ECO:0000256" key="1">
    <source>
        <dbReference type="SAM" id="Phobius"/>
    </source>
</evidence>
<feature type="domain" description="TadE-like" evidence="2">
    <location>
        <begin position="16"/>
        <end position="58"/>
    </location>
</feature>
<keyword evidence="1" id="KW-0472">Membrane</keyword>
<dbReference type="Proteomes" id="UP000422989">
    <property type="component" value="Chromosome"/>
</dbReference>
<dbReference type="KEGG" id="moj:D7D94_14050"/>
<keyword evidence="1" id="KW-0812">Transmembrane</keyword>
<accession>A0A6I6E3A2</accession>